<dbReference type="PROSITE" id="PS50082">
    <property type="entry name" value="WD_REPEATS_2"/>
    <property type="match status" value="6"/>
</dbReference>
<evidence type="ECO:0000256" key="4">
    <source>
        <dbReference type="ARBA" id="ARBA00022490"/>
    </source>
</evidence>
<evidence type="ECO:0000256" key="8">
    <source>
        <dbReference type="ARBA" id="ARBA00022927"/>
    </source>
</evidence>
<dbReference type="InterPro" id="IPR010714">
    <property type="entry name" value="Coatomer_asu_C"/>
</dbReference>
<feature type="region of interest" description="Disordered" evidence="12">
    <location>
        <begin position="852"/>
        <end position="874"/>
    </location>
</feature>
<dbReference type="EMBL" id="CANTFM010000360">
    <property type="protein sequence ID" value="CAI5719894.1"/>
    <property type="molecule type" value="Genomic_DNA"/>
</dbReference>
<dbReference type="InterPro" id="IPR020472">
    <property type="entry name" value="WD40_PAC1"/>
</dbReference>
<dbReference type="GO" id="GO:0006888">
    <property type="term" value="P:endoplasmic reticulum to Golgi vesicle-mediated transport"/>
    <property type="evidence" value="ECO:0007669"/>
    <property type="project" value="TreeGrafter"/>
</dbReference>
<feature type="domain" description="STIL N-terminal" evidence="15">
    <location>
        <begin position="1426"/>
        <end position="1623"/>
    </location>
</feature>
<feature type="repeat" description="WD" evidence="11">
    <location>
        <begin position="131"/>
        <end position="164"/>
    </location>
</feature>
<sequence>MLTKFESKSNRVKGLAFHLSRPWILTSLHNGVIQLWDYRMGTLLDRFDEHDGPVRGVDFHCSQPLFVSGGDDYKLKVWDYKLRRCLFTLLGHLDYIRTVQFHHEYPWILSCSDDQTIRIWNWQSRSCVSILTGHNHYVMCAQFHPKDDLIVSASLDQTVRIWDITGLRKKTVRGAPTSMDDMVGPPSLRSNNHDIFGASDAIVKYVLEGHDRGVNWASFHPTLPLIVSGADDRQVKLWRMNETKAWEVDTMRGHTNNISCVLFHPRQELIISNSEDRSIRVWDISKRMGLQTFRRENDRFWMLAAHPSQNLLAAGHDSGMIVFKLERERPAMDIHEGRAYYTKDRYVRMYSFADGNDVPVAAVRRTGSVGAGMGNVLRQLNYNPYDQNSGTNSVLMTTDADGGSYELVKFTQGANGDTSDSSRGPGQFAVFVARNRFAVLDKSRHIVIKNFQNEVTKKITPPNGTADGLFFGGVVGRVLLHIDDKMVLYETQSRRVLADVQAPRVKYVIWSPNYEYVALISKHSIVLADKQLNHLSTIMESVRIKSGIWANAPAETFVYTTLNHIKYSLTNGDAGIIRTLDVPVYLTHLDGNKLYCLDREAKMRTMAVDLTECEFKIALNKKNYTEVMRMVRHSRLCGQAIISYLTKKGYPEVALHFVNDEKTRFKLAISCGNLEVALNSAYELDDSKCWYQLGVEALRQGNIQVVEMAYQRTKNFERLSFLYLVTGNRDKLKKMLKIAEVRNDIMARFHNALYLGDVEVRVMTLEAAGQFGLALLTAATHGLSEHVERLRALLEETNPDFDVDAFLAREMLPNPALLSPPLSVSRLENENWALVAINELTIQDHAIAAEKREAERSLQPQHQDQSSLEERPTRKLSIDLAMDGADDAWDMEGDLDLDESLAIDDESLGIDSSALEHDFAGLGTDAGFVAAPTAGTSLAVQWVRNSSLAADHAAAGSFQTAMQLLHRQIGVINFEPLKPVFLQVVVGSAASLPTQGNCPPLRAWLQRNEASQPAIAISFAALVEELKQAYRSFTGAKFDDVKSHCQSILHAIPFLAVDSKDEAEKVKGLLTVCREYLVACRIRTEVAAVPLESDPKRNIELSAFFTHCELQLPHLVLTLKIAMTNSFKAGNFISAASFCRRLLEIPEVSQHPRHEKLRLTARKVLQKAEKEARNEHAVAYQDSKPFVLDARNLTPIYLGEPNVRCPYCAAAYHLESKGTLCNVCCISKVGEETIGLFDDELQDSDQTILTSGRQLRPRTRLSTVADVNNSSSDECSRPRRRQLPNSAFFSDTTDDDASQPIRSAFQERFSLTRHVPKLYLDAIAFPMTRSVLWDRRRLSKAPAIASLEQILPRFIVSAQTLKDIFTLYTETSTADALLCYLYGDATSLKVKKVLLKGVKLKKKDARAAGTWCIPVHVIREGNDLGLSQENYVATIATVQNSYQDEYSDDVATKFQLKLLVFRSSPHTAQLDFQLECAASPVLFKFSLIRNLPLLMTPLAVSLARREFSTKSGNLRSGYLTLDRTRKAVPLLKVDPLVLQQPLVGVWVYGVQIDDAWDEEIARRQLADPLLYFACIGYLMSEVIKERVGPENNTFLVALYPASNPNGCGSVASLPRFFECGFSEFLSPRARLLPMELYSHRRSCLVGASKLSADLEFTLSVAPTSEWEAAKRQAKISTAPRSKESENKVPSTAHAIIDSTTSNYLLTSTYIDDDDKHKELTRGWAIAEDVIRKSPGPDLNAQSQTSMQSEMKSSNATISAGLCVEENEEYTAIPPNNIHNAICAQAATTTSYLSPSNETEDGAKLDLHESSFANYRSCCKSQQLLTIQHQQILENQQRQLHEMQKQIVQLRRLLNVAKNENKNETNATSNDEGGYDSDASTSGIRAVGDVCDASSTFGRQENSHLSSQSRFSFNTFQTKCCGFAADLSSSSVVDEQPNEYSRFRSQKETNVHGEQVESGAQCLNQSQLSQSNAEAKNQDRTVQANNNDIQERESSENVFDAREGTDNSTSAHELSIDELSTSLHKEAIRKFDKIDVACDDDSNVNASGDHLVDKRLLSPDAYLRKVGNFVDHHGGCFTTPSLDFHSFCVPRIKFLNETPECDSDDEEIRLIEQKYKRLMAA</sequence>
<keyword evidence="6" id="KW-0677">Repeat</keyword>
<dbReference type="InterPro" id="IPR057731">
    <property type="entry name" value="STIL_N"/>
</dbReference>
<keyword evidence="5 11" id="KW-0853">WD repeat</keyword>
<dbReference type="CDD" id="cd22948">
    <property type="entry name" value="Coatomer_WDAD_alpha"/>
    <property type="match status" value="1"/>
</dbReference>
<dbReference type="PROSITE" id="PS00678">
    <property type="entry name" value="WD_REPEATS_1"/>
    <property type="match status" value="1"/>
</dbReference>
<feature type="domain" description="COPA/B second beta-propeller" evidence="13">
    <location>
        <begin position="346"/>
        <end position="598"/>
    </location>
</feature>
<feature type="domain" description="Coatomer alpha subunit C-terminal" evidence="14">
    <location>
        <begin position="869"/>
        <end position="1237"/>
    </location>
</feature>
<reference evidence="17" key="1">
    <citation type="submission" date="2022-12" db="EMBL/GenBank/DDBJ databases">
        <authorList>
            <person name="Webb A."/>
        </authorList>
    </citation>
    <scope>NUCLEOTIDE SEQUENCE</scope>
    <source>
        <strain evidence="17">Pd1</strain>
    </source>
</reference>
<evidence type="ECO:0000259" key="16">
    <source>
        <dbReference type="Pfam" id="PF23953"/>
    </source>
</evidence>
<dbReference type="GO" id="GO:0000139">
    <property type="term" value="C:Golgi membrane"/>
    <property type="evidence" value="ECO:0007669"/>
    <property type="project" value="UniProtKB-SubCell"/>
</dbReference>
<evidence type="ECO:0008006" key="19">
    <source>
        <dbReference type="Google" id="ProtNLM"/>
    </source>
</evidence>
<evidence type="ECO:0000313" key="17">
    <source>
        <dbReference type="EMBL" id="CAI5719894.1"/>
    </source>
</evidence>
<evidence type="ECO:0000256" key="3">
    <source>
        <dbReference type="ARBA" id="ARBA00022448"/>
    </source>
</evidence>
<dbReference type="InterPro" id="IPR036322">
    <property type="entry name" value="WD40_repeat_dom_sf"/>
</dbReference>
<comment type="caution">
    <text evidence="17">The sequence shown here is derived from an EMBL/GenBank/DDBJ whole genome shotgun (WGS) entry which is preliminary data.</text>
</comment>
<dbReference type="CDD" id="cd00200">
    <property type="entry name" value="WD40"/>
    <property type="match status" value="1"/>
</dbReference>
<dbReference type="SUPFAM" id="SSF51004">
    <property type="entry name" value="C-terminal (heme d1) domain of cytochrome cd1-nitrite reductase"/>
    <property type="match status" value="1"/>
</dbReference>
<dbReference type="SMART" id="SM00320">
    <property type="entry name" value="WD40"/>
    <property type="match status" value="7"/>
</dbReference>
<gene>
    <name evidence="17" type="ORF">PDE001_LOCUS2134</name>
</gene>
<dbReference type="PROSITE" id="PS50294">
    <property type="entry name" value="WD_REPEATS_REGION"/>
    <property type="match status" value="5"/>
</dbReference>
<evidence type="ECO:0000259" key="13">
    <source>
        <dbReference type="Pfam" id="PF04053"/>
    </source>
</evidence>
<dbReference type="FunFam" id="1.25.40.470:FF:000002">
    <property type="entry name" value="Coatomer subunit alpha"/>
    <property type="match status" value="1"/>
</dbReference>
<dbReference type="InterPro" id="IPR006692">
    <property type="entry name" value="Beta-prop_COPA/B_2nd"/>
</dbReference>
<dbReference type="Pfam" id="PF00400">
    <property type="entry name" value="WD40"/>
    <property type="match status" value="5"/>
</dbReference>
<keyword evidence="9" id="KW-0333">Golgi apparatus</keyword>
<keyword evidence="4" id="KW-0963">Cytoplasm</keyword>
<keyword evidence="10" id="KW-0472">Membrane</keyword>
<dbReference type="InterPro" id="IPR011048">
    <property type="entry name" value="Haem_d1_sf"/>
</dbReference>
<evidence type="ECO:0000256" key="10">
    <source>
        <dbReference type="ARBA" id="ARBA00023136"/>
    </source>
</evidence>
<evidence type="ECO:0000256" key="11">
    <source>
        <dbReference type="PROSITE-ProRule" id="PRU00221"/>
    </source>
</evidence>
<feature type="compositionally biased region" description="Basic and acidic residues" evidence="12">
    <location>
        <begin position="1988"/>
        <end position="2004"/>
    </location>
</feature>
<keyword evidence="18" id="KW-1185">Reference proteome</keyword>
<protein>
    <recommendedName>
        <fullName evidence="19">Coatomer subunit alpha</fullName>
    </recommendedName>
</protein>
<evidence type="ECO:0000256" key="1">
    <source>
        <dbReference type="ARBA" id="ARBA00004255"/>
    </source>
</evidence>
<keyword evidence="8" id="KW-0653">Protein transport</keyword>
<feature type="region of interest" description="Disordered" evidence="12">
    <location>
        <begin position="1930"/>
        <end position="2012"/>
    </location>
</feature>
<feature type="compositionally biased region" description="Basic and acidic residues" evidence="12">
    <location>
        <begin position="1940"/>
        <end position="1954"/>
    </location>
</feature>
<feature type="repeat" description="WD" evidence="11">
    <location>
        <begin position="89"/>
        <end position="130"/>
    </location>
</feature>
<accession>A0AAV0TD89</accession>
<feature type="repeat" description="WD" evidence="11">
    <location>
        <begin position="251"/>
        <end position="292"/>
    </location>
</feature>
<feature type="compositionally biased region" description="Low complexity" evidence="12">
    <location>
        <begin position="1962"/>
        <end position="1971"/>
    </location>
</feature>
<dbReference type="GO" id="GO:0030126">
    <property type="term" value="C:COPI vesicle coat"/>
    <property type="evidence" value="ECO:0007669"/>
    <property type="project" value="InterPro"/>
</dbReference>
<dbReference type="Pfam" id="PF15253">
    <property type="entry name" value="STIL_N"/>
    <property type="match status" value="1"/>
</dbReference>
<evidence type="ECO:0000259" key="14">
    <source>
        <dbReference type="Pfam" id="PF06957"/>
    </source>
</evidence>
<dbReference type="PANTHER" id="PTHR19876">
    <property type="entry name" value="COATOMER"/>
    <property type="match status" value="1"/>
</dbReference>
<evidence type="ECO:0000256" key="7">
    <source>
        <dbReference type="ARBA" id="ARBA00022892"/>
    </source>
</evidence>
<comment type="subcellular location">
    <subcellularLocation>
        <location evidence="2">Cytoplasm</location>
    </subcellularLocation>
    <subcellularLocation>
        <location evidence="1">Golgi apparatus membrane</location>
        <topology evidence="1">Peripheral membrane protein</topology>
        <orientation evidence="1">Cytoplasmic side</orientation>
    </subcellularLocation>
</comment>
<feature type="repeat" description="WD" evidence="11">
    <location>
        <begin position="5"/>
        <end position="46"/>
    </location>
</feature>
<keyword evidence="7" id="KW-0931">ER-Golgi transport</keyword>
<dbReference type="PANTHER" id="PTHR19876:SF1">
    <property type="entry name" value="COATOMER SUBUNIT ALPHA"/>
    <property type="match status" value="1"/>
</dbReference>
<dbReference type="Pfam" id="PF04053">
    <property type="entry name" value="B-prop_COPA_B_2nd"/>
    <property type="match status" value="1"/>
</dbReference>
<evidence type="ECO:0000256" key="5">
    <source>
        <dbReference type="ARBA" id="ARBA00022574"/>
    </source>
</evidence>
<dbReference type="InterPro" id="IPR050844">
    <property type="entry name" value="Coatomer_complex_subunit"/>
</dbReference>
<dbReference type="InterPro" id="IPR001680">
    <property type="entry name" value="WD40_rpt"/>
</dbReference>
<feature type="repeat" description="WD" evidence="11">
    <location>
        <begin position="207"/>
        <end position="248"/>
    </location>
</feature>
<dbReference type="InterPro" id="IPR019775">
    <property type="entry name" value="WD40_repeat_CS"/>
</dbReference>
<dbReference type="SUPFAM" id="SSF50978">
    <property type="entry name" value="WD40 repeat-like"/>
    <property type="match status" value="1"/>
</dbReference>
<dbReference type="Gene3D" id="2.130.10.10">
    <property type="entry name" value="YVTN repeat-like/Quinoprotein amine dehydrogenase"/>
    <property type="match status" value="1"/>
</dbReference>
<dbReference type="GO" id="GO:0006886">
    <property type="term" value="P:intracellular protein transport"/>
    <property type="evidence" value="ECO:0007669"/>
    <property type="project" value="InterPro"/>
</dbReference>
<dbReference type="GO" id="GO:0006890">
    <property type="term" value="P:retrograde vesicle-mediated transport, Golgi to endoplasmic reticulum"/>
    <property type="evidence" value="ECO:0007669"/>
    <property type="project" value="TreeGrafter"/>
</dbReference>
<proteinExistence type="predicted"/>
<dbReference type="InterPro" id="IPR047312">
    <property type="entry name" value="Coatomer_alpha_WD-assoc_reg"/>
</dbReference>
<dbReference type="GO" id="GO:0006891">
    <property type="term" value="P:intra-Golgi vesicle-mediated transport"/>
    <property type="evidence" value="ECO:0007669"/>
    <property type="project" value="TreeGrafter"/>
</dbReference>
<evidence type="ECO:0000259" key="15">
    <source>
        <dbReference type="Pfam" id="PF15253"/>
    </source>
</evidence>
<dbReference type="InterPro" id="IPR015943">
    <property type="entry name" value="WD40/YVTN_repeat-like_dom_sf"/>
</dbReference>
<evidence type="ECO:0000256" key="9">
    <source>
        <dbReference type="ARBA" id="ARBA00023034"/>
    </source>
</evidence>
<name>A0AAV0TD89_9STRA</name>
<evidence type="ECO:0000256" key="2">
    <source>
        <dbReference type="ARBA" id="ARBA00004496"/>
    </source>
</evidence>
<dbReference type="Gene3D" id="1.25.40.470">
    <property type="match status" value="1"/>
</dbReference>
<dbReference type="Pfam" id="PF06957">
    <property type="entry name" value="COPI_C"/>
    <property type="match status" value="1"/>
</dbReference>
<feature type="region of interest" description="Disordered" evidence="12">
    <location>
        <begin position="1858"/>
        <end position="1880"/>
    </location>
</feature>
<dbReference type="InterPro" id="IPR056176">
    <property type="entry name" value="TPR_COPA_B"/>
</dbReference>
<organism evidence="17 18">
    <name type="scientific">Peronospora destructor</name>
    <dbReference type="NCBI Taxonomy" id="86335"/>
    <lineage>
        <taxon>Eukaryota</taxon>
        <taxon>Sar</taxon>
        <taxon>Stramenopiles</taxon>
        <taxon>Oomycota</taxon>
        <taxon>Peronosporomycetes</taxon>
        <taxon>Peronosporales</taxon>
        <taxon>Peronosporaceae</taxon>
        <taxon>Peronospora</taxon>
    </lineage>
</organism>
<evidence type="ECO:0000256" key="12">
    <source>
        <dbReference type="SAM" id="MobiDB-lite"/>
    </source>
</evidence>
<dbReference type="Proteomes" id="UP001162029">
    <property type="component" value="Unassembled WGS sequence"/>
</dbReference>
<feature type="repeat" description="WD" evidence="11">
    <location>
        <begin position="47"/>
        <end position="88"/>
    </location>
</feature>
<dbReference type="PRINTS" id="PR00320">
    <property type="entry name" value="GPROTEINBRPT"/>
</dbReference>
<evidence type="ECO:0000313" key="18">
    <source>
        <dbReference type="Proteomes" id="UP001162029"/>
    </source>
</evidence>
<dbReference type="GO" id="GO:0005198">
    <property type="term" value="F:structural molecule activity"/>
    <property type="evidence" value="ECO:0007669"/>
    <property type="project" value="InterPro"/>
</dbReference>
<feature type="domain" description="COPA/B TPR" evidence="16">
    <location>
        <begin position="640"/>
        <end position="785"/>
    </location>
</feature>
<evidence type="ECO:0000256" key="6">
    <source>
        <dbReference type="ARBA" id="ARBA00022737"/>
    </source>
</evidence>
<dbReference type="Pfam" id="PF23953">
    <property type="entry name" value="TPR_COPA_B"/>
    <property type="match status" value="1"/>
</dbReference>
<dbReference type="FunFam" id="2.130.10.10:FF:000010">
    <property type="entry name" value="Coatomer subunit alpha"/>
    <property type="match status" value="1"/>
</dbReference>
<keyword evidence="3" id="KW-0813">Transport</keyword>